<gene>
    <name evidence="2" type="ORF">HGD76_21400</name>
</gene>
<feature type="domain" description="Putative restriction endonuclease" evidence="1">
    <location>
        <begin position="31"/>
        <end position="175"/>
    </location>
</feature>
<evidence type="ECO:0000313" key="2">
    <source>
        <dbReference type="EMBL" id="QJB46354.1"/>
    </source>
</evidence>
<dbReference type="Pfam" id="PF05685">
    <property type="entry name" value="Uma2"/>
    <property type="match status" value="1"/>
</dbReference>
<accession>A0A6H2C5S8</accession>
<evidence type="ECO:0000259" key="1">
    <source>
        <dbReference type="Pfam" id="PF05685"/>
    </source>
</evidence>
<protein>
    <submittedName>
        <fullName evidence="2">Uma2 family endonuclease</fullName>
    </submittedName>
</protein>
<keyword evidence="2" id="KW-0255">Endonuclease</keyword>
<dbReference type="PANTHER" id="PTHR47152">
    <property type="entry name" value="SLR2084 PROTEIN-RELATED"/>
    <property type="match status" value="1"/>
</dbReference>
<organism evidence="2 3">
    <name type="scientific">Dolichospermum flos-aquae CCAP 1403/13F</name>
    <dbReference type="NCBI Taxonomy" id="315271"/>
    <lineage>
        <taxon>Bacteria</taxon>
        <taxon>Bacillati</taxon>
        <taxon>Cyanobacteriota</taxon>
        <taxon>Cyanophyceae</taxon>
        <taxon>Nostocales</taxon>
        <taxon>Aphanizomenonaceae</taxon>
        <taxon>Dolichospermum</taxon>
    </lineage>
</organism>
<reference evidence="2 3" key="1">
    <citation type="submission" date="2020-04" db="EMBL/GenBank/DDBJ databases">
        <title>Genome-Wide Identification of 5-Methylcytosine Sites in Bacterial Genomes By High-Throughput Sequencing of MspJI Restriction Fragments.</title>
        <authorList>
            <person name="Wu V."/>
        </authorList>
    </citation>
    <scope>NUCLEOTIDE SEQUENCE [LARGE SCALE GENOMIC DNA]</scope>
    <source>
        <strain evidence="2 3">CCAP 1403/13f</strain>
    </source>
</reference>
<dbReference type="Gene3D" id="3.90.1570.10">
    <property type="entry name" value="tt1808, chain A"/>
    <property type="match status" value="1"/>
</dbReference>
<proteinExistence type="predicted"/>
<dbReference type="EMBL" id="CP051206">
    <property type="protein sequence ID" value="QJB46354.1"/>
    <property type="molecule type" value="Genomic_DNA"/>
</dbReference>
<dbReference type="RefSeq" id="WP_148764536.1">
    <property type="nucleotide sequence ID" value="NZ_CP051206.1"/>
</dbReference>
<dbReference type="InterPro" id="IPR012296">
    <property type="entry name" value="Nuclease_put_TT1808"/>
</dbReference>
<reference evidence="2 3" key="2">
    <citation type="submission" date="2020-04" db="EMBL/GenBank/DDBJ databases">
        <authorList>
            <person name="Fomenkov A."/>
            <person name="Anton B.P."/>
            <person name="Roberts R.J."/>
        </authorList>
    </citation>
    <scope>NUCLEOTIDE SEQUENCE [LARGE SCALE GENOMIC DNA]</scope>
    <source>
        <strain evidence="2 3">CCAP 1403/13f</strain>
    </source>
</reference>
<keyword evidence="2" id="KW-0378">Hydrolase</keyword>
<dbReference type="Proteomes" id="UP000502433">
    <property type="component" value="Chromosome"/>
</dbReference>
<name>A0A6H2C5S8_DOLFA</name>
<dbReference type="PANTHER" id="PTHR47152:SF1">
    <property type="entry name" value="SLL1186 PROTEIN"/>
    <property type="match status" value="1"/>
</dbReference>
<dbReference type="KEGG" id="dfs:HGD76_21400"/>
<dbReference type="CDD" id="cd06260">
    <property type="entry name" value="DUF820-like"/>
    <property type="match status" value="1"/>
</dbReference>
<dbReference type="AlphaFoldDB" id="A0A6H2C5S8"/>
<sequence length="218" mass="25065">MLLELKRIHVPPGQTVILQDVTWTELETILEELGEHRAARIAYDKGILEIMAPLPEHEDDKEIISDLVKALLEELDIEFRCLGSTTFKNQFMEKGIEPDQCFYIKNEALIRGKKRLDLTIDPPPDLALEIDITSRTHANIYQALKVPELWRFENSNLRINILQDGNYLESQSSLNFPNLPLIAVIPQYLQQSKTAGRNATLKAFRNWVKQQQLSSESK</sequence>
<evidence type="ECO:0000313" key="3">
    <source>
        <dbReference type="Proteomes" id="UP000502433"/>
    </source>
</evidence>
<dbReference type="InterPro" id="IPR008538">
    <property type="entry name" value="Uma2"/>
</dbReference>
<dbReference type="GO" id="GO:0004519">
    <property type="term" value="F:endonuclease activity"/>
    <property type="evidence" value="ECO:0007669"/>
    <property type="project" value="UniProtKB-KW"/>
</dbReference>
<keyword evidence="2" id="KW-0540">Nuclease</keyword>